<keyword evidence="3" id="KW-0808">Transferase</keyword>
<evidence type="ECO:0000313" key="4">
    <source>
        <dbReference type="Proteomes" id="UP001398556"/>
    </source>
</evidence>
<accession>A0ABU9HJ67</accession>
<evidence type="ECO:0000256" key="1">
    <source>
        <dbReference type="SAM" id="Phobius"/>
    </source>
</evidence>
<keyword evidence="1" id="KW-1133">Transmembrane helix</keyword>
<dbReference type="Gene3D" id="3.90.550.10">
    <property type="entry name" value="Spore Coat Polysaccharide Biosynthesis Protein SpsA, Chain A"/>
    <property type="match status" value="1"/>
</dbReference>
<dbReference type="InterPro" id="IPR029044">
    <property type="entry name" value="Nucleotide-diphossugar_trans"/>
</dbReference>
<dbReference type="RefSeq" id="WP_341699408.1">
    <property type="nucleotide sequence ID" value="NZ_JBBYHU010000004.1"/>
</dbReference>
<dbReference type="EC" id="2.4.-.-" evidence="3"/>
<gene>
    <name evidence="3" type="ORF">AAEO59_03790</name>
</gene>
<keyword evidence="1" id="KW-0812">Transmembrane</keyword>
<dbReference type="InterPro" id="IPR050834">
    <property type="entry name" value="Glycosyltransf_2"/>
</dbReference>
<dbReference type="GO" id="GO:0016757">
    <property type="term" value="F:glycosyltransferase activity"/>
    <property type="evidence" value="ECO:0007669"/>
    <property type="project" value="UniProtKB-KW"/>
</dbReference>
<dbReference type="CDD" id="cd00761">
    <property type="entry name" value="Glyco_tranf_GTA_type"/>
    <property type="match status" value="1"/>
</dbReference>
<dbReference type="PANTHER" id="PTHR43685">
    <property type="entry name" value="GLYCOSYLTRANSFERASE"/>
    <property type="match status" value="1"/>
</dbReference>
<dbReference type="Proteomes" id="UP001398556">
    <property type="component" value="Unassembled WGS sequence"/>
</dbReference>
<evidence type="ECO:0000313" key="3">
    <source>
        <dbReference type="EMBL" id="MEL1240165.1"/>
    </source>
</evidence>
<reference evidence="3 4" key="1">
    <citation type="submission" date="2024-04" db="EMBL/GenBank/DDBJ databases">
        <title>Flavobacterium sp. DGU99 16S ribosomal RNA gene Genome sequencing and assembly.</title>
        <authorList>
            <person name="Park S."/>
        </authorList>
    </citation>
    <scope>NUCLEOTIDE SEQUENCE [LARGE SCALE GENOMIC DNA]</scope>
    <source>
        <strain evidence="3 4">DGU99</strain>
    </source>
</reference>
<feature type="domain" description="Glycosyltransferase 2-like" evidence="2">
    <location>
        <begin position="242"/>
        <end position="350"/>
    </location>
</feature>
<dbReference type="SUPFAM" id="SSF53448">
    <property type="entry name" value="Nucleotide-diphospho-sugar transferases"/>
    <property type="match status" value="1"/>
</dbReference>
<feature type="transmembrane region" description="Helical" evidence="1">
    <location>
        <begin position="188"/>
        <end position="210"/>
    </location>
</feature>
<protein>
    <submittedName>
        <fullName evidence="3">Glycosyltransferase family A protein</fullName>
        <ecNumber evidence="3">2.4.-.-</ecNumber>
    </submittedName>
</protein>
<comment type="caution">
    <text evidence="3">The sequence shown here is derived from an EMBL/GenBank/DDBJ whole genome shotgun (WGS) entry which is preliminary data.</text>
</comment>
<name>A0ABU9HJ67_9FLAO</name>
<dbReference type="PANTHER" id="PTHR43685:SF2">
    <property type="entry name" value="GLYCOSYLTRANSFERASE 2-LIKE DOMAIN-CONTAINING PROTEIN"/>
    <property type="match status" value="1"/>
</dbReference>
<keyword evidence="4" id="KW-1185">Reference proteome</keyword>
<keyword evidence="3" id="KW-0328">Glycosyltransferase</keyword>
<dbReference type="Pfam" id="PF00535">
    <property type="entry name" value="Glycos_transf_2"/>
    <property type="match status" value="1"/>
</dbReference>
<organism evidence="3 4">
    <name type="scientific">Flavobacterium flavipallidum</name>
    <dbReference type="NCBI Taxonomy" id="3139140"/>
    <lineage>
        <taxon>Bacteria</taxon>
        <taxon>Pseudomonadati</taxon>
        <taxon>Bacteroidota</taxon>
        <taxon>Flavobacteriia</taxon>
        <taxon>Flavobacteriales</taxon>
        <taxon>Flavobacteriaceae</taxon>
        <taxon>Flavobacterium</taxon>
    </lineage>
</organism>
<dbReference type="InterPro" id="IPR001173">
    <property type="entry name" value="Glyco_trans_2-like"/>
</dbReference>
<evidence type="ECO:0000259" key="2">
    <source>
        <dbReference type="Pfam" id="PF00535"/>
    </source>
</evidence>
<proteinExistence type="predicted"/>
<sequence>MLIFIYHNNAKIVHVENQIGVSLDYNGKVTIAEGISLLAQKHKEDKIVWCHLNCKAFLNKAELETICHHDKLMLSYCPADFNYINRGIGYVDESLFVNVNKKVSYPTWQMSGSVGIIHASVLVNIGDKIPFDLDFDYYLNSLAKLAMPLGLLCYSEPKLLKGTKIEPVCKTSNFILFRFVKQHYKKRWVFLLLLNLIIYERQLALLPFLWSFGFKKRNPDFCLEAIKVESSKKVVSNKTVDVIIPTIGRKPYLYDVLKDLARQTLLPEKVIIVEQNPIPESVSELDYLETEFWPFKIERVFTHQAGACHARNLALTKVTSEWVFLADDDIRFENIFFEKAFTNIDKFAITAISMNCLQKNEENILSLVFQWSSFGSGCSIVAKRVLKLCHFNLSLEFGYGEDVDFGMQLRNLGQDVLFLPEPKILHLKAPVGGFRTKAVLKWQNDLIPPKPSPTVMLSHILHKTKEQNLGYKTILFLKYYKHQKIKNPIRYLLYFRKQWKQSVFWATQLNSES</sequence>
<dbReference type="EMBL" id="JBBYHU010000004">
    <property type="protein sequence ID" value="MEL1240165.1"/>
    <property type="molecule type" value="Genomic_DNA"/>
</dbReference>
<keyword evidence="1" id="KW-0472">Membrane</keyword>